<keyword evidence="2" id="KW-1185">Reference proteome</keyword>
<dbReference type="EMBL" id="JAURUO010000013">
    <property type="protein sequence ID" value="MDP9729321.1"/>
    <property type="molecule type" value="Genomic_DNA"/>
</dbReference>
<name>A0ABT9LYV3_9BACL</name>
<comment type="caution">
    <text evidence="1">The sequence shown here is derived from an EMBL/GenBank/DDBJ whole genome shotgun (WGS) entry which is preliminary data.</text>
</comment>
<evidence type="ECO:0000313" key="2">
    <source>
        <dbReference type="Proteomes" id="UP001229209"/>
    </source>
</evidence>
<gene>
    <name evidence="1" type="ORF">J2S04_002294</name>
</gene>
<sequence length="96" mass="11230">MKMTEQIQNVQFINFPVYIDENNEKMYGLFDMAVAEYIAENIHKQARSAVVVDFDALDVESLKEEIKQNLQIESKKTKEEERVLEEQLLESLFSSP</sequence>
<evidence type="ECO:0000313" key="1">
    <source>
        <dbReference type="EMBL" id="MDP9729321.1"/>
    </source>
</evidence>
<protein>
    <submittedName>
        <fullName evidence="1">Phosphosulfolactate phosphohydrolase-like enzyme</fullName>
    </submittedName>
</protein>
<organism evidence="1 2">
    <name type="scientific">Alicyclobacillus tolerans</name>
    <dbReference type="NCBI Taxonomy" id="90970"/>
    <lineage>
        <taxon>Bacteria</taxon>
        <taxon>Bacillati</taxon>
        <taxon>Bacillota</taxon>
        <taxon>Bacilli</taxon>
        <taxon>Bacillales</taxon>
        <taxon>Alicyclobacillaceae</taxon>
        <taxon>Alicyclobacillus</taxon>
    </lineage>
</organism>
<dbReference type="Proteomes" id="UP001229209">
    <property type="component" value="Unassembled WGS sequence"/>
</dbReference>
<reference evidence="1 2" key="1">
    <citation type="submission" date="2023-07" db="EMBL/GenBank/DDBJ databases">
        <title>Genomic Encyclopedia of Type Strains, Phase IV (KMG-IV): sequencing the most valuable type-strain genomes for metagenomic binning, comparative biology and taxonomic classification.</title>
        <authorList>
            <person name="Goeker M."/>
        </authorList>
    </citation>
    <scope>NUCLEOTIDE SEQUENCE [LARGE SCALE GENOMIC DNA]</scope>
    <source>
        <strain evidence="1 2">DSM 25924</strain>
    </source>
</reference>
<accession>A0ABT9LYV3</accession>
<proteinExistence type="predicted"/>
<dbReference type="RefSeq" id="WP_306955103.1">
    <property type="nucleotide sequence ID" value="NZ_JAURUO010000013.1"/>
</dbReference>